<dbReference type="SMART" id="SM00591">
    <property type="entry name" value="RWD"/>
    <property type="match status" value="1"/>
</dbReference>
<feature type="compositionally biased region" description="Basic and acidic residues" evidence="12">
    <location>
        <begin position="639"/>
        <end position="648"/>
    </location>
</feature>
<evidence type="ECO:0000256" key="11">
    <source>
        <dbReference type="PROSITE-ProRule" id="PRU00175"/>
    </source>
</evidence>
<dbReference type="AlphaFoldDB" id="A0AAJ0BAM8"/>
<evidence type="ECO:0000256" key="10">
    <source>
        <dbReference type="ARBA" id="ARBA00044508"/>
    </source>
</evidence>
<dbReference type="Pfam" id="PF22191">
    <property type="entry name" value="IBR_1"/>
    <property type="match status" value="1"/>
</dbReference>
<dbReference type="Gene3D" id="3.30.40.10">
    <property type="entry name" value="Zinc/RING finger domain, C3HC4 (zinc finger)"/>
    <property type="match status" value="1"/>
</dbReference>
<evidence type="ECO:0000259" key="15">
    <source>
        <dbReference type="PROSITE" id="PS51873"/>
    </source>
</evidence>
<keyword evidence="9" id="KW-0862">Zinc</keyword>
<dbReference type="EMBL" id="MU839835">
    <property type="protein sequence ID" value="KAK1754775.1"/>
    <property type="molecule type" value="Genomic_DNA"/>
</dbReference>
<dbReference type="CDD" id="cd23134">
    <property type="entry name" value="RING-HC_ITT1-like"/>
    <property type="match status" value="1"/>
</dbReference>
<evidence type="ECO:0000256" key="4">
    <source>
        <dbReference type="ARBA" id="ARBA00022679"/>
    </source>
</evidence>
<dbReference type="PANTHER" id="PTHR11685">
    <property type="entry name" value="RBR FAMILY RING FINGER AND IBR DOMAIN-CONTAINING"/>
    <property type="match status" value="1"/>
</dbReference>
<keyword evidence="5" id="KW-0479">Metal-binding</keyword>
<feature type="compositionally biased region" description="Acidic residues" evidence="12">
    <location>
        <begin position="502"/>
        <end position="511"/>
    </location>
</feature>
<feature type="compositionally biased region" description="Gly residues" evidence="12">
    <location>
        <begin position="595"/>
        <end position="613"/>
    </location>
</feature>
<comment type="pathway">
    <text evidence="2">Protein modification; protein ubiquitination.</text>
</comment>
<evidence type="ECO:0000256" key="6">
    <source>
        <dbReference type="ARBA" id="ARBA00022737"/>
    </source>
</evidence>
<feature type="domain" description="RING-type" evidence="15">
    <location>
        <begin position="191"/>
        <end position="465"/>
    </location>
</feature>
<name>A0AAJ0BAM8_9PEZI</name>
<dbReference type="SUPFAM" id="SSF57850">
    <property type="entry name" value="RING/U-box"/>
    <property type="match status" value="2"/>
</dbReference>
<dbReference type="InterPro" id="IPR016135">
    <property type="entry name" value="UBQ-conjugating_enzyme/RWD"/>
</dbReference>
<feature type="domain" description="RING-type" evidence="13">
    <location>
        <begin position="195"/>
        <end position="240"/>
    </location>
</feature>
<evidence type="ECO:0000259" key="14">
    <source>
        <dbReference type="PROSITE" id="PS50908"/>
    </source>
</evidence>
<feature type="domain" description="RWD" evidence="14">
    <location>
        <begin position="12"/>
        <end position="156"/>
    </location>
</feature>
<evidence type="ECO:0000256" key="7">
    <source>
        <dbReference type="ARBA" id="ARBA00022771"/>
    </source>
</evidence>
<keyword evidence="8" id="KW-0833">Ubl conjugation pathway</keyword>
<dbReference type="PROSITE" id="PS51873">
    <property type="entry name" value="TRIAD"/>
    <property type="match status" value="1"/>
</dbReference>
<dbReference type="CDD" id="cd23820">
    <property type="entry name" value="RWD_RNF14"/>
    <property type="match status" value="1"/>
</dbReference>
<dbReference type="EC" id="2.3.2.31" evidence="3"/>
<keyword evidence="6" id="KW-0677">Repeat</keyword>
<dbReference type="PROSITE" id="PS50089">
    <property type="entry name" value="ZF_RING_2"/>
    <property type="match status" value="1"/>
</dbReference>
<feature type="region of interest" description="Disordered" evidence="12">
    <location>
        <begin position="555"/>
        <end position="664"/>
    </location>
</feature>
<dbReference type="InterPro" id="IPR013083">
    <property type="entry name" value="Znf_RING/FYVE/PHD"/>
</dbReference>
<feature type="compositionally biased region" description="Low complexity" evidence="12">
    <location>
        <begin position="614"/>
        <end position="637"/>
    </location>
</feature>
<evidence type="ECO:0000256" key="2">
    <source>
        <dbReference type="ARBA" id="ARBA00004906"/>
    </source>
</evidence>
<evidence type="ECO:0000256" key="3">
    <source>
        <dbReference type="ARBA" id="ARBA00012251"/>
    </source>
</evidence>
<feature type="compositionally biased region" description="Low complexity" evidence="12">
    <location>
        <begin position="565"/>
        <end position="575"/>
    </location>
</feature>
<organism evidence="16 17">
    <name type="scientific">Echria macrotheca</name>
    <dbReference type="NCBI Taxonomy" id="438768"/>
    <lineage>
        <taxon>Eukaryota</taxon>
        <taxon>Fungi</taxon>
        <taxon>Dikarya</taxon>
        <taxon>Ascomycota</taxon>
        <taxon>Pezizomycotina</taxon>
        <taxon>Sordariomycetes</taxon>
        <taxon>Sordariomycetidae</taxon>
        <taxon>Sordariales</taxon>
        <taxon>Schizotheciaceae</taxon>
        <taxon>Echria</taxon>
    </lineage>
</organism>
<dbReference type="Pfam" id="PF05773">
    <property type="entry name" value="RWD"/>
    <property type="match status" value="1"/>
</dbReference>
<dbReference type="SMART" id="SM00184">
    <property type="entry name" value="RING"/>
    <property type="match status" value="2"/>
</dbReference>
<feature type="region of interest" description="Disordered" evidence="12">
    <location>
        <begin position="472"/>
        <end position="535"/>
    </location>
</feature>
<dbReference type="InterPro" id="IPR002867">
    <property type="entry name" value="IBR_dom"/>
</dbReference>
<evidence type="ECO:0000259" key="13">
    <source>
        <dbReference type="PROSITE" id="PS50089"/>
    </source>
</evidence>
<feature type="compositionally biased region" description="Low complexity" evidence="12">
    <location>
        <begin position="512"/>
        <end position="527"/>
    </location>
</feature>
<protein>
    <recommendedName>
        <fullName evidence="3">RBR-type E3 ubiquitin transferase</fullName>
        <ecNumber evidence="3">2.3.2.31</ecNumber>
    </recommendedName>
</protein>
<dbReference type="Gene3D" id="1.20.120.1750">
    <property type="match status" value="1"/>
</dbReference>
<comment type="similarity">
    <text evidence="10">Belongs to the RBR family. RNF14 subfamily.</text>
</comment>
<dbReference type="InterPro" id="IPR031127">
    <property type="entry name" value="E3_UB_ligase_RBR"/>
</dbReference>
<dbReference type="SMART" id="SM00647">
    <property type="entry name" value="IBR"/>
    <property type="match status" value="2"/>
</dbReference>
<evidence type="ECO:0000256" key="5">
    <source>
        <dbReference type="ARBA" id="ARBA00022723"/>
    </source>
</evidence>
<dbReference type="PROSITE" id="PS50908">
    <property type="entry name" value="RWD"/>
    <property type="match status" value="1"/>
</dbReference>
<reference evidence="16" key="1">
    <citation type="submission" date="2023-06" db="EMBL/GenBank/DDBJ databases">
        <title>Genome-scale phylogeny and comparative genomics of the fungal order Sordariales.</title>
        <authorList>
            <consortium name="Lawrence Berkeley National Laboratory"/>
            <person name="Hensen N."/>
            <person name="Bonometti L."/>
            <person name="Westerberg I."/>
            <person name="Brannstrom I.O."/>
            <person name="Guillou S."/>
            <person name="Cros-Aarteil S."/>
            <person name="Calhoun S."/>
            <person name="Haridas S."/>
            <person name="Kuo A."/>
            <person name="Mondo S."/>
            <person name="Pangilinan J."/>
            <person name="Riley R."/>
            <person name="Labutti K."/>
            <person name="Andreopoulos B."/>
            <person name="Lipzen A."/>
            <person name="Chen C."/>
            <person name="Yanf M."/>
            <person name="Daum C."/>
            <person name="Ng V."/>
            <person name="Clum A."/>
            <person name="Steindorff A."/>
            <person name="Ohm R."/>
            <person name="Martin F."/>
            <person name="Silar P."/>
            <person name="Natvig D."/>
            <person name="Lalanne C."/>
            <person name="Gautier V."/>
            <person name="Ament-Velasquez S.L."/>
            <person name="Kruys A."/>
            <person name="Hutchinson M.I."/>
            <person name="Powell A.J."/>
            <person name="Barry K."/>
            <person name="Miller A.N."/>
            <person name="Grigoriev I.V."/>
            <person name="Debuchy R."/>
            <person name="Gladieux P."/>
            <person name="Thoren M.H."/>
            <person name="Johannesson H."/>
        </authorList>
    </citation>
    <scope>NUCLEOTIDE SEQUENCE</scope>
    <source>
        <strain evidence="16">PSN4</strain>
    </source>
</reference>
<evidence type="ECO:0000256" key="8">
    <source>
        <dbReference type="ARBA" id="ARBA00022786"/>
    </source>
</evidence>
<dbReference type="GO" id="GO:0008270">
    <property type="term" value="F:zinc ion binding"/>
    <property type="evidence" value="ECO:0007669"/>
    <property type="project" value="UniProtKB-KW"/>
</dbReference>
<evidence type="ECO:0000256" key="12">
    <source>
        <dbReference type="SAM" id="MobiDB-lite"/>
    </source>
</evidence>
<dbReference type="InterPro" id="IPR001841">
    <property type="entry name" value="Znf_RING"/>
</dbReference>
<dbReference type="CDD" id="cd20354">
    <property type="entry name" value="Rcat_RBR_RNF14"/>
    <property type="match status" value="1"/>
</dbReference>
<accession>A0AAJ0BAM8</accession>
<dbReference type="InterPro" id="IPR017907">
    <property type="entry name" value="Znf_RING_CS"/>
</dbReference>
<keyword evidence="7 11" id="KW-0863">Zinc-finger</keyword>
<gene>
    <name evidence="16" type="ORF">QBC47DRAFT_423686</name>
</gene>
<evidence type="ECO:0000256" key="1">
    <source>
        <dbReference type="ARBA" id="ARBA00001798"/>
    </source>
</evidence>
<comment type="catalytic activity">
    <reaction evidence="1">
        <text>[E2 ubiquitin-conjugating enzyme]-S-ubiquitinyl-L-cysteine + [acceptor protein]-L-lysine = [E2 ubiquitin-conjugating enzyme]-L-cysteine + [acceptor protein]-N(6)-ubiquitinyl-L-lysine.</text>
        <dbReference type="EC" id="2.3.2.31"/>
    </reaction>
</comment>
<dbReference type="InterPro" id="IPR006575">
    <property type="entry name" value="RWD_dom"/>
</dbReference>
<evidence type="ECO:0000313" key="16">
    <source>
        <dbReference type="EMBL" id="KAK1754775.1"/>
    </source>
</evidence>
<proteinExistence type="inferred from homology"/>
<evidence type="ECO:0000313" key="17">
    <source>
        <dbReference type="Proteomes" id="UP001239445"/>
    </source>
</evidence>
<dbReference type="InterPro" id="IPR044066">
    <property type="entry name" value="TRIAD_supradom"/>
</dbReference>
<keyword evidence="17" id="KW-1185">Reference proteome</keyword>
<dbReference type="Pfam" id="PF01485">
    <property type="entry name" value="IBR"/>
    <property type="match status" value="1"/>
</dbReference>
<dbReference type="PROSITE" id="PS00518">
    <property type="entry name" value="ZF_RING_1"/>
    <property type="match status" value="1"/>
</dbReference>
<dbReference type="GO" id="GO:0061630">
    <property type="term" value="F:ubiquitin protein ligase activity"/>
    <property type="evidence" value="ECO:0007669"/>
    <property type="project" value="UniProtKB-EC"/>
</dbReference>
<feature type="region of interest" description="Disordered" evidence="12">
    <location>
        <begin position="317"/>
        <end position="347"/>
    </location>
</feature>
<dbReference type="Gene3D" id="3.10.110.10">
    <property type="entry name" value="Ubiquitin Conjugating Enzyme"/>
    <property type="match status" value="1"/>
</dbReference>
<dbReference type="FunFam" id="3.30.40.10:FF:000416">
    <property type="entry name" value="RBR-type E3 ubiquitin transferase"/>
    <property type="match status" value="1"/>
</dbReference>
<comment type="caution">
    <text evidence="16">The sequence shown here is derived from an EMBL/GenBank/DDBJ whole genome shotgun (WGS) entry which is preliminary data.</text>
</comment>
<dbReference type="InterPro" id="IPR047548">
    <property type="entry name" value="Rcat_RBR_RNF14"/>
</dbReference>
<sequence>MTDDEQENLRDIELTSLTSIYPELQQVHADDRYTLVLDVPVTPVKPVTVFFPAAAEANTPGSAARLRDGAADGANGRPLDSHELAHLPSLRLELSFGPNYPAEEPPRVSLLTTPPWLPAETLRKLEGDAARLWEEMGRDMVGFTYIDHVQQSVDDVFGLVGDSGTLEVDPRHKIGILDFDMEARKAAFQKETFSCGVCLDPKKGSACHKMMDCGHVFCVSCLQDFYNNAIKEGDLANVRCLEPNCAKEREKAAESSKRRKKPRTFISPSELLQIPLEQDVVQRYVKLKYKNQLESDKNTIYCPRSWCDGAARSKKHKKPEGLKLSEPEDSESSDDEGQHTDGSGKTKPYNATTELLAVCEDCGFAFCSRCFQSWHGQFVVCYPRRKNGELTEEDKASIDYLKRYSTPCPTCAAPAQKTHGCNHMICYRCRTHFCYLCSAWLDPGNPYGHFNQAPSGMTTGCYMRLWELENGDGEDVGNGNEGGGRGRELGDDEEERFVPLIEEPEDEEEPEVVAPAMPAGGQGAAPHQGEEARQDNGQVGIAREGPLVLRIAANQPAGAGRGGPRRAPAPQQGQQGARGGGHQQGQLGQGPPPRGGGGRGRGQRGRGGGGGPRGLRQNNQANQANQQRGQQQRRNANINHDEAPGARDDQDEGDHDGGELNPEQRAWVRQFVQLALVDQEDILFEDDEEVGGWVVG</sequence>
<keyword evidence="4" id="KW-0808">Transferase</keyword>
<dbReference type="Proteomes" id="UP001239445">
    <property type="component" value="Unassembled WGS sequence"/>
</dbReference>
<dbReference type="SUPFAM" id="SSF54495">
    <property type="entry name" value="UBC-like"/>
    <property type="match status" value="1"/>
</dbReference>
<evidence type="ECO:0000256" key="9">
    <source>
        <dbReference type="ARBA" id="ARBA00022833"/>
    </source>
</evidence>
<dbReference type="GO" id="GO:0016567">
    <property type="term" value="P:protein ubiquitination"/>
    <property type="evidence" value="ECO:0007669"/>
    <property type="project" value="InterPro"/>
</dbReference>